<dbReference type="Proteomes" id="UP000189835">
    <property type="component" value="Unassembled WGS sequence"/>
</dbReference>
<dbReference type="EMBL" id="MVGR01000003">
    <property type="protein sequence ID" value="OPF18610.1"/>
    <property type="molecule type" value="Genomic_DNA"/>
</dbReference>
<accession>A0A1V4BVB3</accession>
<dbReference type="GO" id="GO:0008233">
    <property type="term" value="F:peptidase activity"/>
    <property type="evidence" value="ECO:0007669"/>
    <property type="project" value="UniProtKB-KW"/>
</dbReference>
<keyword evidence="1" id="KW-0378">Hydrolase</keyword>
<protein>
    <submittedName>
        <fullName evidence="1">Clan AA aspartic protease</fullName>
    </submittedName>
</protein>
<keyword evidence="1" id="KW-0645">Protease</keyword>
<organism evidence="1 2">
    <name type="scientific">Microcystis aeruginosa KW</name>
    <dbReference type="NCBI Taxonomy" id="1960155"/>
    <lineage>
        <taxon>Bacteria</taxon>
        <taxon>Bacillati</taxon>
        <taxon>Cyanobacteriota</taxon>
        <taxon>Cyanophyceae</taxon>
        <taxon>Oscillatoriophycideae</taxon>
        <taxon>Chroococcales</taxon>
        <taxon>Microcystaceae</taxon>
        <taxon>Microcystis</taxon>
    </lineage>
</organism>
<dbReference type="GO" id="GO:0006508">
    <property type="term" value="P:proteolysis"/>
    <property type="evidence" value="ECO:0007669"/>
    <property type="project" value="UniProtKB-KW"/>
</dbReference>
<name>A0A1V4BVB3_MICAE</name>
<dbReference type="AlphaFoldDB" id="A0A1V4BVB3"/>
<evidence type="ECO:0000313" key="2">
    <source>
        <dbReference type="Proteomes" id="UP000189835"/>
    </source>
</evidence>
<reference evidence="1 2" key="1">
    <citation type="submission" date="2017-02" db="EMBL/GenBank/DDBJ databases">
        <title>Genome sequence of Microcystis aeruginosa KW.</title>
        <authorList>
            <person name="Oh H.-M."/>
            <person name="Ahn C.-Y."/>
            <person name="Jeong H."/>
            <person name="Srivastava A."/>
            <person name="Lee H.-G."/>
            <person name="Kang S.-R."/>
        </authorList>
    </citation>
    <scope>NUCLEOTIDE SEQUENCE [LARGE SCALE GENOMIC DNA]</scope>
    <source>
        <strain evidence="1 2">KW</strain>
    </source>
</reference>
<sequence>MMEGVVNLRREATLRIVVGNSNRQLQAVDAVIDTWFNGFLSLPSTIIATLNLPWSGSDFVTLGDGSETYFDLYTGTVIWDGQYQEIDIAESETEPLLGMALLYRYRLQVDNIEGGKVKIEAL</sequence>
<comment type="caution">
    <text evidence="1">The sequence shown here is derived from an EMBL/GenBank/DDBJ whole genome shotgun (WGS) entry which is preliminary data.</text>
</comment>
<gene>
    <name evidence="1" type="ORF">B1L04_03700</name>
</gene>
<evidence type="ECO:0000313" key="1">
    <source>
        <dbReference type="EMBL" id="OPF18610.1"/>
    </source>
</evidence>
<dbReference type="RefSeq" id="WP_079205832.1">
    <property type="nucleotide sequence ID" value="NZ_MVGR01000003.1"/>
</dbReference>
<proteinExistence type="predicted"/>